<dbReference type="NCBIfam" id="NF047352">
    <property type="entry name" value="P_loop_sacsin"/>
    <property type="match status" value="1"/>
</dbReference>
<comment type="caution">
    <text evidence="2">The sequence shown here is derived from an EMBL/GenBank/DDBJ whole genome shotgun (WGS) entry which is preliminary data.</text>
</comment>
<dbReference type="AlphaFoldDB" id="A0A839RLJ0"/>
<accession>A0A839RLJ0</accession>
<evidence type="ECO:0000256" key="1">
    <source>
        <dbReference type="SAM" id="MobiDB-lite"/>
    </source>
</evidence>
<keyword evidence="3" id="KW-1185">Reference proteome</keyword>
<organism evidence="2 3">
    <name type="scientific">Hoyosella altamirensis</name>
    <dbReference type="NCBI Taxonomy" id="616997"/>
    <lineage>
        <taxon>Bacteria</taxon>
        <taxon>Bacillati</taxon>
        <taxon>Actinomycetota</taxon>
        <taxon>Actinomycetes</taxon>
        <taxon>Mycobacteriales</taxon>
        <taxon>Hoyosellaceae</taxon>
        <taxon>Hoyosella</taxon>
    </lineage>
</organism>
<dbReference type="Proteomes" id="UP000567922">
    <property type="component" value="Unassembled WGS sequence"/>
</dbReference>
<dbReference type="SUPFAM" id="SSF55874">
    <property type="entry name" value="ATPase domain of HSP90 chaperone/DNA topoisomerase II/histidine kinase"/>
    <property type="match status" value="1"/>
</dbReference>
<proteinExistence type="predicted"/>
<feature type="region of interest" description="Disordered" evidence="1">
    <location>
        <begin position="1"/>
        <end position="21"/>
    </location>
</feature>
<name>A0A839RLJ0_9ACTN</name>
<dbReference type="RefSeq" id="WP_083962125.1">
    <property type="nucleotide sequence ID" value="NZ_BDDI01000002.1"/>
</dbReference>
<dbReference type="OrthoDB" id="3201966at2"/>
<evidence type="ECO:0000313" key="3">
    <source>
        <dbReference type="Proteomes" id="UP000567922"/>
    </source>
</evidence>
<evidence type="ECO:0000313" key="2">
    <source>
        <dbReference type="EMBL" id="MBB3037159.1"/>
    </source>
</evidence>
<evidence type="ECO:0008006" key="4">
    <source>
        <dbReference type="Google" id="ProtNLM"/>
    </source>
</evidence>
<reference evidence="2 3" key="1">
    <citation type="submission" date="2020-08" db="EMBL/GenBank/DDBJ databases">
        <title>Sequencing the genomes of 1000 actinobacteria strains.</title>
        <authorList>
            <person name="Klenk H.-P."/>
        </authorList>
    </citation>
    <scope>NUCLEOTIDE SEQUENCE [LARGE SCALE GENOMIC DNA]</scope>
    <source>
        <strain evidence="2 3">DSM 45258</strain>
    </source>
</reference>
<sequence length="1036" mass="110558">MRREDESTMPESTSAGDPFGTSEIRRRVLAAWADAPARFREDANAEEDFALSGYRDRVVVELAQNAADAARRGNKPGRLRLRLHGRRFTAANTGAPLTPEGVESLSTLRASSKRDAGASTGRFGVGFSAVAAVSDDIVVSSTGSAVRFSQEDARHAVVSMIESCSTTKALTGLANEVHSRGGHVPALRLPFPCEPREHTGYDTEVAMLLRSEGERERIRDLLQQTGETLLVALTGLTEVVIEIDGQQRLLTRSEDANGADFATTVDGTVTLWRAVRRSGVHADALLADRPREERRHTAWTLTWATPVNEAGSVAPMPPDVEPVVYAPTPSDTALDLPAVLIGTFPLGADRRKIQPGPATDFLIAQAADAYCELLTRFEGQSVLDLVPSASLSSGSFEAALRQQLSPAIIETPFLVTHEGQRVAPSDAAILDLGTGEGAAPLADMLAPIVSGLLPGSWTPRFPALRTLGIRRLGLADVADILAGRQNSPVWWGQLYAAIRASTGHGSDLGELGALPVPLADGRLVQGARTALLPPPEWDGTKQRGHLNPDALAPLGLRVIHPDAADPLLERLGAAPVTAASALTDPRAEAAVRGSLESDDPQAISDAVLMLVEASGITTADVSWLSELALRDDEDDFSAAAELVIPGAPIQGVLYDDAPLGTVHDSVVERYGTEPLRAVGALWAFTIMRAENVEIGHDLDATFDGLIDGLDAWGKEVLHRLGDPAVPPMIAELVCVADLDLVADDRWPHALAMLEDPAVRAAVTTPCRVLTETGETIDVPSYSAWWLRMNARVSGELMSSFRTADADPALQSLYAEIPSSVDPGLARAIGVRRNLQQILTEPGGPEDLLGRLGDPEKPVERDGLRTVWRELAGLDADLVTPPDRTRAVRGNQIVVAHANEILILDQPELLPLVAGQPLIIVPAPLAADLADVLDIALASEEVEGRVTSTGSQRDVPPGVREFIIGAASAYWYHTPLTVNDVEVEWFTAGGNLHASTDDGLARALCWTAGQWERRHLVAAALREPAKAAQLLAESEME</sequence>
<dbReference type="EMBL" id="JACHWS010000001">
    <property type="protein sequence ID" value="MBB3037159.1"/>
    <property type="molecule type" value="Genomic_DNA"/>
</dbReference>
<dbReference type="Gene3D" id="3.30.565.10">
    <property type="entry name" value="Histidine kinase-like ATPase, C-terminal domain"/>
    <property type="match status" value="1"/>
</dbReference>
<protein>
    <recommendedName>
        <fullName evidence="4">ATP-binding protein</fullName>
    </recommendedName>
</protein>
<dbReference type="InterPro" id="IPR036890">
    <property type="entry name" value="HATPase_C_sf"/>
</dbReference>
<gene>
    <name evidence="2" type="ORF">FHU29_001593</name>
</gene>